<evidence type="ECO:0000313" key="3">
    <source>
        <dbReference type="Proteomes" id="UP001556367"/>
    </source>
</evidence>
<comment type="caution">
    <text evidence="2">The sequence shown here is derived from an EMBL/GenBank/DDBJ whole genome shotgun (WGS) entry which is preliminary data.</text>
</comment>
<dbReference type="EMBL" id="JASNQZ010000005">
    <property type="protein sequence ID" value="KAL0957466.1"/>
    <property type="molecule type" value="Genomic_DNA"/>
</dbReference>
<feature type="region of interest" description="Disordered" evidence="1">
    <location>
        <begin position="1"/>
        <end position="20"/>
    </location>
</feature>
<evidence type="ECO:0000313" key="2">
    <source>
        <dbReference type="EMBL" id="KAL0957466.1"/>
    </source>
</evidence>
<protein>
    <submittedName>
        <fullName evidence="2">Uncharacterized protein</fullName>
    </submittedName>
</protein>
<accession>A0ABR3JP01</accession>
<reference evidence="3" key="1">
    <citation type="submission" date="2024-06" db="EMBL/GenBank/DDBJ databases">
        <title>Multi-omics analyses provide insights into the biosynthesis of the anticancer antibiotic pleurotin in Hohenbuehelia grisea.</title>
        <authorList>
            <person name="Weaver J.A."/>
            <person name="Alberti F."/>
        </authorList>
    </citation>
    <scope>NUCLEOTIDE SEQUENCE [LARGE SCALE GENOMIC DNA]</scope>
    <source>
        <strain evidence="3">T-177</strain>
    </source>
</reference>
<evidence type="ECO:0000256" key="1">
    <source>
        <dbReference type="SAM" id="MobiDB-lite"/>
    </source>
</evidence>
<keyword evidence="3" id="KW-1185">Reference proteome</keyword>
<organism evidence="2 3">
    <name type="scientific">Hohenbuehelia grisea</name>
    <dbReference type="NCBI Taxonomy" id="104357"/>
    <lineage>
        <taxon>Eukaryota</taxon>
        <taxon>Fungi</taxon>
        <taxon>Dikarya</taxon>
        <taxon>Basidiomycota</taxon>
        <taxon>Agaricomycotina</taxon>
        <taxon>Agaricomycetes</taxon>
        <taxon>Agaricomycetidae</taxon>
        <taxon>Agaricales</taxon>
        <taxon>Pleurotineae</taxon>
        <taxon>Pleurotaceae</taxon>
        <taxon>Hohenbuehelia</taxon>
    </lineage>
</organism>
<proteinExistence type="predicted"/>
<sequence>MADLSRQLPSGDATPEGGNGSYVRSTTFSLVPWQQHLLPPRSFIHSTAYHYGSMPLIPESDISVGISVDKASNPVNASYGFECLLMGHNFSMSASRGPQSAPRLFRYHVDRHSLIHFTLA</sequence>
<name>A0ABR3JP01_9AGAR</name>
<dbReference type="Proteomes" id="UP001556367">
    <property type="component" value="Unassembled WGS sequence"/>
</dbReference>
<gene>
    <name evidence="2" type="ORF">HGRIS_001262</name>
</gene>